<feature type="compositionally biased region" description="Low complexity" evidence="7">
    <location>
        <begin position="91"/>
        <end position="116"/>
    </location>
</feature>
<feature type="compositionally biased region" description="Acidic residues" evidence="7">
    <location>
        <begin position="80"/>
        <end position="90"/>
    </location>
</feature>
<reference evidence="9 10" key="1">
    <citation type="submission" date="2016-02" db="EMBL/GenBank/DDBJ databases">
        <title>Discovery of a natural microsporidian pathogen with a broad tissue tropism in Caenorhabditis elegans.</title>
        <authorList>
            <person name="Luallen R.J."/>
            <person name="Reinke A.W."/>
            <person name="Tong L."/>
            <person name="Botts M.R."/>
            <person name="Felix M.-A."/>
            <person name="Troemel E.R."/>
        </authorList>
    </citation>
    <scope>NUCLEOTIDE SEQUENCE [LARGE SCALE GENOMIC DNA]</scope>
    <source>
        <strain evidence="9 10">JUm2807</strain>
    </source>
</reference>
<dbReference type="GO" id="GO:0120230">
    <property type="term" value="F:recombinase activator activity"/>
    <property type="evidence" value="ECO:0007669"/>
    <property type="project" value="TreeGrafter"/>
</dbReference>
<dbReference type="GeneID" id="93647205"/>
<evidence type="ECO:0000256" key="4">
    <source>
        <dbReference type="ARBA" id="ARBA00023242"/>
    </source>
</evidence>
<feature type="compositionally biased region" description="Basic and acidic residues" evidence="7">
    <location>
        <begin position="42"/>
        <end position="79"/>
    </location>
</feature>
<comment type="subcellular location">
    <subcellularLocation>
        <location evidence="1">Nucleus</location>
    </subcellularLocation>
</comment>
<feature type="compositionally biased region" description="Basic and acidic residues" evidence="7">
    <location>
        <begin position="1"/>
        <end position="12"/>
    </location>
</feature>
<dbReference type="GO" id="GO:0000502">
    <property type="term" value="C:proteasome complex"/>
    <property type="evidence" value="ECO:0007669"/>
    <property type="project" value="UniProtKB-KW"/>
</dbReference>
<dbReference type="PANTHER" id="PTHR15938">
    <property type="entry name" value="TBP-1 INTERACTING PROTEIN"/>
    <property type="match status" value="1"/>
</dbReference>
<evidence type="ECO:0000313" key="9">
    <source>
        <dbReference type="EMBL" id="OAG29722.1"/>
    </source>
</evidence>
<evidence type="ECO:0000256" key="1">
    <source>
        <dbReference type="ARBA" id="ARBA00004123"/>
    </source>
</evidence>
<dbReference type="GO" id="GO:0000794">
    <property type="term" value="C:condensed nuclear chromosome"/>
    <property type="evidence" value="ECO:0007669"/>
    <property type="project" value="TreeGrafter"/>
</dbReference>
<dbReference type="EMBL" id="LTDL01000040">
    <property type="protein sequence ID" value="OAG29722.1"/>
    <property type="molecule type" value="Genomic_DNA"/>
</dbReference>
<evidence type="ECO:0000256" key="2">
    <source>
        <dbReference type="ARBA" id="ARBA00007922"/>
    </source>
</evidence>
<dbReference type="PANTHER" id="PTHR15938:SF0">
    <property type="entry name" value="HOMOLOGOUS-PAIRING PROTEIN 2 HOMOLOG"/>
    <property type="match status" value="1"/>
</dbReference>
<gene>
    <name evidence="9" type="ORF">NEDG_00855</name>
</gene>
<dbReference type="GO" id="GO:0003690">
    <property type="term" value="F:double-stranded DNA binding"/>
    <property type="evidence" value="ECO:0007669"/>
    <property type="project" value="TreeGrafter"/>
</dbReference>
<accession>A0A177EF14</accession>
<dbReference type="Pfam" id="PF07106">
    <property type="entry name" value="WHD_TBPIP"/>
    <property type="match status" value="1"/>
</dbReference>
<comment type="similarity">
    <text evidence="2">Belongs to the HOP2 family.</text>
</comment>
<evidence type="ECO:0000256" key="5">
    <source>
        <dbReference type="ARBA" id="ARBA00023254"/>
    </source>
</evidence>
<name>A0A177EF14_9MICR</name>
<organism evidence="9 10">
    <name type="scientific">Nematocida displodere</name>
    <dbReference type="NCBI Taxonomy" id="1805483"/>
    <lineage>
        <taxon>Eukaryota</taxon>
        <taxon>Fungi</taxon>
        <taxon>Fungi incertae sedis</taxon>
        <taxon>Microsporidia</taxon>
        <taxon>Nematocida</taxon>
    </lineage>
</organism>
<dbReference type="VEuPathDB" id="MicrosporidiaDB:NEDG_00855"/>
<feature type="region of interest" description="Disordered" evidence="7">
    <location>
        <begin position="1"/>
        <end position="120"/>
    </location>
</feature>
<evidence type="ECO:0000256" key="3">
    <source>
        <dbReference type="ARBA" id="ARBA00023172"/>
    </source>
</evidence>
<keyword evidence="10" id="KW-1185">Reference proteome</keyword>
<keyword evidence="3" id="KW-0233">DNA recombination</keyword>
<comment type="caution">
    <text evidence="9">The sequence shown here is derived from an EMBL/GenBank/DDBJ whole genome shotgun (WGS) entry which is preliminary data.</text>
</comment>
<sequence>MVAREKKQKVDVKALAARKTPRKAAQPSRPATKKGKLQPAAEKMEAENDHDQDYEVDQDYDHEADHEVGQDHEADHEVDQESDQEEDPETNPETPTTRTRRQAVTAKPATLAKTAKPSVRAPTNVDEQLILNYLIENNKPTNATEVGLQLQTKLQKKTASIKILADLALKGQIIEKVSGKSRIYSPLPKVVDPEEDNEASQKLIELEEECAVVKEESERLASTYKGLVNEPTNTELSSKHSLTSEELAAKLEKLSEFKTSYKAPINPEEKDKIIAKTILYQKEEKRRRRIFNDIVAQVMEGAGLTKAELFSASGIENVPQ</sequence>
<dbReference type="STRING" id="1805483.A0A177EF14"/>
<evidence type="ECO:0000259" key="8">
    <source>
        <dbReference type="Pfam" id="PF07106"/>
    </source>
</evidence>
<keyword evidence="4" id="KW-0539">Nucleus</keyword>
<dbReference type="GO" id="GO:0120231">
    <property type="term" value="C:DNA recombinase auxiliary factor complex"/>
    <property type="evidence" value="ECO:0007669"/>
    <property type="project" value="TreeGrafter"/>
</dbReference>
<dbReference type="GO" id="GO:0010774">
    <property type="term" value="P:meiotic strand invasion involved in reciprocal meiotic recombination"/>
    <property type="evidence" value="ECO:0007669"/>
    <property type="project" value="TreeGrafter"/>
</dbReference>
<dbReference type="GO" id="GO:0000709">
    <property type="term" value="P:meiotic joint molecule formation"/>
    <property type="evidence" value="ECO:0007669"/>
    <property type="project" value="TreeGrafter"/>
</dbReference>
<keyword evidence="9" id="KW-0647">Proteasome</keyword>
<keyword evidence="5" id="KW-0469">Meiosis</keyword>
<dbReference type="GO" id="GO:0007129">
    <property type="term" value="P:homologous chromosome pairing at meiosis"/>
    <property type="evidence" value="ECO:0007669"/>
    <property type="project" value="TreeGrafter"/>
</dbReference>
<feature type="coiled-coil region" evidence="6">
    <location>
        <begin position="196"/>
        <end position="223"/>
    </location>
</feature>
<evidence type="ECO:0000256" key="7">
    <source>
        <dbReference type="SAM" id="MobiDB-lite"/>
    </source>
</evidence>
<dbReference type="RefSeq" id="XP_067544370.1">
    <property type="nucleotide sequence ID" value="XM_067688273.1"/>
</dbReference>
<protein>
    <submittedName>
        <fullName evidence="9">26S proteasome regulatory subunit, ATPase 3, interacting protein</fullName>
    </submittedName>
</protein>
<evidence type="ECO:0000313" key="10">
    <source>
        <dbReference type="Proteomes" id="UP000185944"/>
    </source>
</evidence>
<evidence type="ECO:0000256" key="6">
    <source>
        <dbReference type="SAM" id="Coils"/>
    </source>
</evidence>
<feature type="domain" description="Homologous-pairing protein 2 winged helix" evidence="8">
    <location>
        <begin position="126"/>
        <end position="185"/>
    </location>
</feature>
<dbReference type="AlphaFoldDB" id="A0A177EF14"/>
<keyword evidence="6" id="KW-0175">Coiled coil</keyword>
<dbReference type="OrthoDB" id="272266at2759"/>
<dbReference type="InterPro" id="IPR036388">
    <property type="entry name" value="WH-like_DNA-bd_sf"/>
</dbReference>
<dbReference type="Proteomes" id="UP000185944">
    <property type="component" value="Unassembled WGS sequence"/>
</dbReference>
<proteinExistence type="inferred from homology"/>
<dbReference type="InterPro" id="IPR010776">
    <property type="entry name" value="Hop2_WH_dom"/>
</dbReference>
<dbReference type="Gene3D" id="1.10.10.10">
    <property type="entry name" value="Winged helix-like DNA-binding domain superfamily/Winged helix DNA-binding domain"/>
    <property type="match status" value="1"/>
</dbReference>